<organism evidence="1 2">
    <name type="scientific">Sphagnum troendelagicum</name>
    <dbReference type="NCBI Taxonomy" id="128251"/>
    <lineage>
        <taxon>Eukaryota</taxon>
        <taxon>Viridiplantae</taxon>
        <taxon>Streptophyta</taxon>
        <taxon>Embryophyta</taxon>
        <taxon>Bryophyta</taxon>
        <taxon>Sphagnophytina</taxon>
        <taxon>Sphagnopsida</taxon>
        <taxon>Sphagnales</taxon>
        <taxon>Sphagnaceae</taxon>
        <taxon>Sphagnum</taxon>
    </lineage>
</organism>
<sequence>MGRRIRASLVVAAARFDPRSQETSTGAGVLAEESGQGAYKCHLSCFRNGSWRLQVSAAVKELQVSVMKVQVAAHLDDIITKPLLTGGLETFKRYSCSKEYSYRDMSLCMNPLCFSFAGLL</sequence>
<gene>
    <name evidence="1" type="ORF">CSSPTR1EN2_LOCUS23064</name>
</gene>
<dbReference type="Proteomes" id="UP001497512">
    <property type="component" value="Chromosome 9"/>
</dbReference>
<evidence type="ECO:0000313" key="1">
    <source>
        <dbReference type="EMBL" id="CAK9236664.1"/>
    </source>
</evidence>
<keyword evidence="2" id="KW-1185">Reference proteome</keyword>
<reference evidence="1" key="1">
    <citation type="submission" date="2024-02" db="EMBL/GenBank/DDBJ databases">
        <authorList>
            <consortium name="ELIXIR-Norway"/>
            <consortium name="Elixir Norway"/>
        </authorList>
    </citation>
    <scope>NUCLEOTIDE SEQUENCE</scope>
</reference>
<accession>A0ABP0V2J6</accession>
<proteinExistence type="predicted"/>
<dbReference type="EMBL" id="OZ019901">
    <property type="protein sequence ID" value="CAK9236664.1"/>
    <property type="molecule type" value="Genomic_DNA"/>
</dbReference>
<protein>
    <submittedName>
        <fullName evidence="1">Uncharacterized protein</fullName>
    </submittedName>
</protein>
<name>A0ABP0V2J6_9BRYO</name>
<evidence type="ECO:0000313" key="2">
    <source>
        <dbReference type="Proteomes" id="UP001497512"/>
    </source>
</evidence>